<name>A0ABR0GYC5_9PEZI</name>
<gene>
    <name evidence="1" type="ORF">QC762_0021030</name>
</gene>
<dbReference type="GeneID" id="87902599"/>
<comment type="caution">
    <text evidence="1">The sequence shown here is derived from an EMBL/GenBank/DDBJ whole genome shotgun (WGS) entry which is preliminary data.</text>
</comment>
<keyword evidence="2" id="KW-1185">Reference proteome</keyword>
<sequence>MVSVEKLGREAPSSVTPSVVDAISTPPVGVKSVTFPLPGGRSAVTITSLYGRCDPLDHRGLDTGAPLVRYGAAIRLKKPSPKC</sequence>
<evidence type="ECO:0000313" key="1">
    <source>
        <dbReference type="EMBL" id="KAK4660637.1"/>
    </source>
</evidence>
<accession>A0ABR0GYC5</accession>
<dbReference type="EMBL" id="JAFFHA010000001">
    <property type="protein sequence ID" value="KAK4660637.1"/>
    <property type="molecule type" value="Genomic_DNA"/>
</dbReference>
<dbReference type="Proteomes" id="UP001323405">
    <property type="component" value="Unassembled WGS sequence"/>
</dbReference>
<proteinExistence type="predicted"/>
<evidence type="ECO:0000313" key="2">
    <source>
        <dbReference type="Proteomes" id="UP001323405"/>
    </source>
</evidence>
<protein>
    <submittedName>
        <fullName evidence="1">Uncharacterized protein</fullName>
    </submittedName>
</protein>
<reference evidence="1 2" key="1">
    <citation type="journal article" date="2023" name="bioRxiv">
        <title>High-quality genome assemblies of four members of thePodospora anserinaspecies complex.</title>
        <authorList>
            <person name="Ament-Velasquez S.L."/>
            <person name="Vogan A.A."/>
            <person name="Wallerman O."/>
            <person name="Hartmann F."/>
            <person name="Gautier V."/>
            <person name="Silar P."/>
            <person name="Giraud T."/>
            <person name="Johannesson H."/>
        </authorList>
    </citation>
    <scope>NUCLEOTIDE SEQUENCE [LARGE SCALE GENOMIC DNA]</scope>
    <source>
        <strain evidence="1 2">CBS 415.72m</strain>
    </source>
</reference>
<dbReference type="RefSeq" id="XP_062749607.1">
    <property type="nucleotide sequence ID" value="XM_062883074.1"/>
</dbReference>
<organism evidence="1 2">
    <name type="scientific">Podospora pseudocomata</name>
    <dbReference type="NCBI Taxonomy" id="2093779"/>
    <lineage>
        <taxon>Eukaryota</taxon>
        <taxon>Fungi</taxon>
        <taxon>Dikarya</taxon>
        <taxon>Ascomycota</taxon>
        <taxon>Pezizomycotina</taxon>
        <taxon>Sordariomycetes</taxon>
        <taxon>Sordariomycetidae</taxon>
        <taxon>Sordariales</taxon>
        <taxon>Podosporaceae</taxon>
        <taxon>Podospora</taxon>
    </lineage>
</organism>